<organism evidence="1 2">
    <name type="scientific">Scortum barcoo</name>
    <name type="common">barcoo grunter</name>
    <dbReference type="NCBI Taxonomy" id="214431"/>
    <lineage>
        <taxon>Eukaryota</taxon>
        <taxon>Metazoa</taxon>
        <taxon>Chordata</taxon>
        <taxon>Craniata</taxon>
        <taxon>Vertebrata</taxon>
        <taxon>Euteleostomi</taxon>
        <taxon>Actinopterygii</taxon>
        <taxon>Neopterygii</taxon>
        <taxon>Teleostei</taxon>
        <taxon>Neoteleostei</taxon>
        <taxon>Acanthomorphata</taxon>
        <taxon>Eupercaria</taxon>
        <taxon>Centrarchiformes</taxon>
        <taxon>Terapontoidei</taxon>
        <taxon>Terapontidae</taxon>
        <taxon>Scortum</taxon>
    </lineage>
</organism>
<evidence type="ECO:0000313" key="1">
    <source>
        <dbReference type="EMBL" id="KAI3360672.1"/>
    </source>
</evidence>
<name>A0ACB8VY70_9TELE</name>
<protein>
    <submittedName>
        <fullName evidence="1">Uncharacterized protein</fullName>
    </submittedName>
</protein>
<sequence length="288" mass="32187">MTQDNNLHLNVSKTKELIVDFRRRQREEHAPLSINGTTVERVSSFRFLGVHISEDLTWTHHTDFIHKSGPIESILTGCITAWYSSCTALNRKALQREVKAAQHITMWSCHPWRTSTPSGVGRKATKIIKDPSAPGPDNVRRADLQRWDPTGANLANLFNTILVCGEIPKCLKASRSTLIPKSIEGTKLTKASNWRPITIASTILRLFSAIINRQLGSACPAHSRQRGFIDSPGCVENLSIIDGLMRISKNRTRPLGVVFIDFAKVFDSVAHEHILEVLARRGVDRSLL</sequence>
<proteinExistence type="predicted"/>
<dbReference type="EMBL" id="CM041546">
    <property type="protein sequence ID" value="KAI3360672.1"/>
    <property type="molecule type" value="Genomic_DNA"/>
</dbReference>
<comment type="caution">
    <text evidence="1">The sequence shown here is derived from an EMBL/GenBank/DDBJ whole genome shotgun (WGS) entry which is preliminary data.</text>
</comment>
<dbReference type="Proteomes" id="UP000831701">
    <property type="component" value="Chromosome 16"/>
</dbReference>
<reference evidence="1" key="1">
    <citation type="submission" date="2022-04" db="EMBL/GenBank/DDBJ databases">
        <title>Jade perch genome.</title>
        <authorList>
            <person name="Chao B."/>
        </authorList>
    </citation>
    <scope>NUCLEOTIDE SEQUENCE</scope>
    <source>
        <strain evidence="1">CB-2022</strain>
    </source>
</reference>
<gene>
    <name evidence="1" type="ORF">L3Q82_002539</name>
</gene>
<evidence type="ECO:0000313" key="2">
    <source>
        <dbReference type="Proteomes" id="UP000831701"/>
    </source>
</evidence>
<keyword evidence="2" id="KW-1185">Reference proteome</keyword>
<accession>A0ACB8VY70</accession>